<keyword evidence="2" id="KW-1185">Reference proteome</keyword>
<organism evidence="1 2">
    <name type="scientific">Datura stramonium</name>
    <name type="common">Jimsonweed</name>
    <name type="synonym">Common thornapple</name>
    <dbReference type="NCBI Taxonomy" id="4076"/>
    <lineage>
        <taxon>Eukaryota</taxon>
        <taxon>Viridiplantae</taxon>
        <taxon>Streptophyta</taxon>
        <taxon>Embryophyta</taxon>
        <taxon>Tracheophyta</taxon>
        <taxon>Spermatophyta</taxon>
        <taxon>Magnoliopsida</taxon>
        <taxon>eudicotyledons</taxon>
        <taxon>Gunneridae</taxon>
        <taxon>Pentapetalae</taxon>
        <taxon>asterids</taxon>
        <taxon>lamiids</taxon>
        <taxon>Solanales</taxon>
        <taxon>Solanaceae</taxon>
        <taxon>Solanoideae</taxon>
        <taxon>Datureae</taxon>
        <taxon>Datura</taxon>
    </lineage>
</organism>
<name>A0ABS8VRM0_DATST</name>
<reference evidence="1 2" key="1">
    <citation type="journal article" date="2021" name="BMC Genomics">
        <title>Datura genome reveals duplications of psychoactive alkaloid biosynthetic genes and high mutation rate following tissue culture.</title>
        <authorList>
            <person name="Rajewski A."/>
            <person name="Carter-House D."/>
            <person name="Stajich J."/>
            <person name="Litt A."/>
        </authorList>
    </citation>
    <scope>NUCLEOTIDE SEQUENCE [LARGE SCALE GENOMIC DNA]</scope>
    <source>
        <strain evidence="1">AR-01</strain>
    </source>
</reference>
<proteinExistence type="predicted"/>
<dbReference type="PANTHER" id="PTHR38366:SF2">
    <property type="entry name" value="PROTEIN TILLER ANGLE CONTROL 1"/>
    <property type="match status" value="1"/>
</dbReference>
<accession>A0ABS8VRM0</accession>
<gene>
    <name evidence="1" type="ORF">HAX54_040068</name>
</gene>
<evidence type="ECO:0000313" key="2">
    <source>
        <dbReference type="Proteomes" id="UP000823775"/>
    </source>
</evidence>
<dbReference type="EMBL" id="JACEIK010005607">
    <property type="protein sequence ID" value="MCE0481888.1"/>
    <property type="molecule type" value="Genomic_DNA"/>
</dbReference>
<dbReference type="InterPro" id="IPR044989">
    <property type="entry name" value="TAC1"/>
</dbReference>
<dbReference type="PANTHER" id="PTHR38366">
    <property type="entry name" value="NAD-DEPENDENT PROTEIN DEACETYLASE HST1-LIKE PROTEIN"/>
    <property type="match status" value="1"/>
</dbReference>
<evidence type="ECO:0000313" key="1">
    <source>
        <dbReference type="EMBL" id="MCE0481888.1"/>
    </source>
</evidence>
<sequence>MKIFSWVHRKLNQKDGLINRNVKKNEVIISNENTQVPLQDDSMAHLLGGWKGGILTIGTFGFDPLITDQLISGLNDNVEDEKCEITVSTDDHEELIYANNEHHELIISHDAEAPPIARRSDDDESNKQKERITLADLFSADFSDEEKIPLPDLCVTNNKKPSKLPQVKNGVSFTKKIIPRVREDFRLILKLQQLMTRALRRKVHPDTESKNHKNSGVIAAATMLDRSSITSQSISLQEILETTA</sequence>
<comment type="caution">
    <text evidence="1">The sequence shown here is derived from an EMBL/GenBank/DDBJ whole genome shotgun (WGS) entry which is preliminary data.</text>
</comment>
<dbReference type="Proteomes" id="UP000823775">
    <property type="component" value="Unassembled WGS sequence"/>
</dbReference>
<protein>
    <submittedName>
        <fullName evidence="1">Uncharacterized protein</fullName>
    </submittedName>
</protein>